<reference evidence="1 2" key="1">
    <citation type="submission" date="2013-09" db="EMBL/GenBank/DDBJ databases">
        <title>Genome sequencing of Phaeobacter antarcticus sp. nov. SM1211.</title>
        <authorList>
            <person name="Zhang X.-Y."/>
            <person name="Liu C."/>
            <person name="Chen X.-L."/>
            <person name="Xie B.-B."/>
            <person name="Qin Q.-L."/>
            <person name="Rong J.-C."/>
            <person name="Zhang Y.-Z."/>
        </authorList>
    </citation>
    <scope>NUCLEOTIDE SEQUENCE [LARGE SCALE GENOMIC DNA]</scope>
    <source>
        <strain evidence="1 2">SM1211</strain>
    </source>
</reference>
<organism evidence="1 2">
    <name type="scientific">Puniceibacterium antarcticum</name>
    <dbReference type="NCBI Taxonomy" id="1206336"/>
    <lineage>
        <taxon>Bacteria</taxon>
        <taxon>Pseudomonadati</taxon>
        <taxon>Pseudomonadota</taxon>
        <taxon>Alphaproteobacteria</taxon>
        <taxon>Rhodobacterales</taxon>
        <taxon>Paracoccaceae</taxon>
        <taxon>Puniceibacterium</taxon>
    </lineage>
</organism>
<dbReference type="AlphaFoldDB" id="A0A2G8R400"/>
<dbReference type="EMBL" id="AWWI01000173">
    <property type="protein sequence ID" value="PIL16280.1"/>
    <property type="molecule type" value="Genomic_DNA"/>
</dbReference>
<proteinExistence type="predicted"/>
<name>A0A2G8R400_9RHOB</name>
<evidence type="ECO:0000313" key="1">
    <source>
        <dbReference type="EMBL" id="PIL16280.1"/>
    </source>
</evidence>
<keyword evidence="2" id="KW-1185">Reference proteome</keyword>
<protein>
    <submittedName>
        <fullName evidence="1">Uncharacterized protein</fullName>
    </submittedName>
</protein>
<evidence type="ECO:0000313" key="2">
    <source>
        <dbReference type="Proteomes" id="UP000231259"/>
    </source>
</evidence>
<dbReference type="Proteomes" id="UP000231259">
    <property type="component" value="Unassembled WGS sequence"/>
</dbReference>
<accession>A0A2G8R400</accession>
<gene>
    <name evidence="1" type="ORF">P775_25305</name>
</gene>
<comment type="caution">
    <text evidence="1">The sequence shown here is derived from an EMBL/GenBank/DDBJ whole genome shotgun (WGS) entry which is preliminary data.</text>
</comment>
<sequence length="29" mass="3507">MTKQIQEISFFDFDLQKPSKAQNDIYRTN</sequence>